<protein>
    <recommendedName>
        <fullName evidence="2">histidine kinase</fullName>
        <ecNumber evidence="2">2.7.13.3</ecNumber>
    </recommendedName>
</protein>
<organism evidence="11 12">
    <name type="scientific">Muricoccus vinaceus</name>
    <dbReference type="NCBI Taxonomy" id="424704"/>
    <lineage>
        <taxon>Bacteria</taxon>
        <taxon>Pseudomonadati</taxon>
        <taxon>Pseudomonadota</taxon>
        <taxon>Alphaproteobacteria</taxon>
        <taxon>Acetobacterales</taxon>
        <taxon>Roseomonadaceae</taxon>
        <taxon>Muricoccus</taxon>
    </lineage>
</organism>
<evidence type="ECO:0000256" key="3">
    <source>
        <dbReference type="ARBA" id="ARBA00022553"/>
    </source>
</evidence>
<feature type="transmembrane region" description="Helical" evidence="9">
    <location>
        <begin position="72"/>
        <end position="92"/>
    </location>
</feature>
<evidence type="ECO:0000256" key="9">
    <source>
        <dbReference type="SAM" id="Phobius"/>
    </source>
</evidence>
<dbReference type="Proteomes" id="UP001589789">
    <property type="component" value="Unassembled WGS sequence"/>
</dbReference>
<dbReference type="Gene3D" id="3.30.565.10">
    <property type="entry name" value="Histidine kinase-like ATPase, C-terminal domain"/>
    <property type="match status" value="1"/>
</dbReference>
<dbReference type="RefSeq" id="WP_377048697.1">
    <property type="nucleotide sequence ID" value="NZ_JBHLVZ010000002.1"/>
</dbReference>
<keyword evidence="12" id="KW-1185">Reference proteome</keyword>
<evidence type="ECO:0000313" key="12">
    <source>
        <dbReference type="Proteomes" id="UP001589789"/>
    </source>
</evidence>
<dbReference type="EC" id="2.7.13.3" evidence="2"/>
<dbReference type="Pfam" id="PF07568">
    <property type="entry name" value="HisKA_2"/>
    <property type="match status" value="1"/>
</dbReference>
<name>A0ABV6IN06_9PROT</name>
<keyword evidence="4 11" id="KW-0808">Transferase</keyword>
<dbReference type="InterPro" id="IPR011495">
    <property type="entry name" value="Sig_transdc_His_kin_sub2_dim/P"/>
</dbReference>
<keyword evidence="3" id="KW-0597">Phosphoprotein</keyword>
<proteinExistence type="predicted"/>
<evidence type="ECO:0000256" key="7">
    <source>
        <dbReference type="ARBA" id="ARBA00022840"/>
    </source>
</evidence>
<dbReference type="SUPFAM" id="SSF55874">
    <property type="entry name" value="ATPase domain of HSP90 chaperone/DNA topoisomerase II/histidine kinase"/>
    <property type="match status" value="1"/>
</dbReference>
<dbReference type="PANTHER" id="PTHR41523:SF8">
    <property type="entry name" value="ETHYLENE RESPONSE SENSOR PROTEIN"/>
    <property type="match status" value="1"/>
</dbReference>
<dbReference type="PANTHER" id="PTHR41523">
    <property type="entry name" value="TWO-COMPONENT SYSTEM SENSOR PROTEIN"/>
    <property type="match status" value="1"/>
</dbReference>
<dbReference type="SMART" id="SM00387">
    <property type="entry name" value="HATPase_c"/>
    <property type="match status" value="1"/>
</dbReference>
<dbReference type="Pfam" id="PF02518">
    <property type="entry name" value="HATPase_c"/>
    <property type="match status" value="1"/>
</dbReference>
<sequence>MPEGSHKVRPQLPGGTGSRPVHGPAGEPAGYGGWASGPEARQGFPPGSGASVQKGAAPRDPRRGWTLRQRLALVYGGISLVVLLGAAAFTAWQASTLSARNADLALAETRRVADRVGSALAQARQGVSVLAAADPLALGVDGCNRLLNATHLAMDAIVSHLFVFDAERRIACSTLPSAIGQQSAPPVVLTAERTGRSVTGSLNNAASGLGAAIGLGHPIQRGARHAGVVTASISLPALRAVAIRQPPEVEGMRAWLLDADGSSAGLIGPDQPLPPLPEALHASFLAPLPTEAGIATEGGQLWIEARATDELSLIAAIPQSVIEAGGRADVVLPPLLLAAVLMGGMGALFWSAQRFVVIPLEAATRRLEAPDGPFPDGAAAESGAADIAALIRRLGAARATRDEAIRLRDMLLREAHHRIKNHLALVASFLRLQERQLSDHAALRALRAAQDRMVAIATTYELLHDGGGATVSLDQTLERFARALAARDGFQPQGEQGHREQGGQVQRGQGQGIVVVTDLAPLEVPADIAVKLALVVNELATNALKYAFPEGAGGTVRIVLRPTLPGPDEGPGFTLQVSDNGAGMPVSSRRGLGMTVVDTLLRGIGATIEHRPGPGTTFLITWTAPPSASGGA</sequence>
<comment type="catalytic activity">
    <reaction evidence="1">
        <text>ATP + protein L-histidine = ADP + protein N-phospho-L-histidine.</text>
        <dbReference type="EC" id="2.7.13.3"/>
    </reaction>
</comment>
<dbReference type="GO" id="GO:0004673">
    <property type="term" value="F:protein histidine kinase activity"/>
    <property type="evidence" value="ECO:0007669"/>
    <property type="project" value="UniProtKB-EC"/>
</dbReference>
<evidence type="ECO:0000256" key="6">
    <source>
        <dbReference type="ARBA" id="ARBA00022777"/>
    </source>
</evidence>
<dbReference type="CDD" id="cd00075">
    <property type="entry name" value="HATPase"/>
    <property type="match status" value="1"/>
</dbReference>
<gene>
    <name evidence="11" type="ORF">ACFFIC_03575</name>
</gene>
<keyword evidence="5" id="KW-0547">Nucleotide-binding</keyword>
<accession>A0ABV6IN06</accession>
<evidence type="ECO:0000256" key="1">
    <source>
        <dbReference type="ARBA" id="ARBA00000085"/>
    </source>
</evidence>
<evidence type="ECO:0000256" key="2">
    <source>
        <dbReference type="ARBA" id="ARBA00012438"/>
    </source>
</evidence>
<evidence type="ECO:0000259" key="10">
    <source>
        <dbReference type="SMART" id="SM00387"/>
    </source>
</evidence>
<dbReference type="InterPro" id="IPR036890">
    <property type="entry name" value="HATPase_C_sf"/>
</dbReference>
<dbReference type="SUPFAM" id="SSF103190">
    <property type="entry name" value="Sensory domain-like"/>
    <property type="match status" value="1"/>
</dbReference>
<keyword evidence="9" id="KW-0472">Membrane</keyword>
<keyword evidence="7" id="KW-0067">ATP-binding</keyword>
<keyword evidence="9" id="KW-0812">Transmembrane</keyword>
<keyword evidence="6 11" id="KW-0418">Kinase</keyword>
<evidence type="ECO:0000256" key="8">
    <source>
        <dbReference type="SAM" id="MobiDB-lite"/>
    </source>
</evidence>
<dbReference type="InterPro" id="IPR029151">
    <property type="entry name" value="Sensor-like_sf"/>
</dbReference>
<evidence type="ECO:0000256" key="4">
    <source>
        <dbReference type="ARBA" id="ARBA00022679"/>
    </source>
</evidence>
<evidence type="ECO:0000313" key="11">
    <source>
        <dbReference type="EMBL" id="MFC0384629.1"/>
    </source>
</evidence>
<feature type="region of interest" description="Disordered" evidence="8">
    <location>
        <begin position="1"/>
        <end position="61"/>
    </location>
</feature>
<dbReference type="InterPro" id="IPR003594">
    <property type="entry name" value="HATPase_dom"/>
</dbReference>
<evidence type="ECO:0000256" key="5">
    <source>
        <dbReference type="ARBA" id="ARBA00022741"/>
    </source>
</evidence>
<feature type="domain" description="Histidine kinase/HSP90-like ATPase" evidence="10">
    <location>
        <begin position="527"/>
        <end position="626"/>
    </location>
</feature>
<comment type="caution">
    <text evidence="11">The sequence shown here is derived from an EMBL/GenBank/DDBJ whole genome shotgun (WGS) entry which is preliminary data.</text>
</comment>
<keyword evidence="9" id="KW-1133">Transmembrane helix</keyword>
<dbReference type="EMBL" id="JBHLVZ010000002">
    <property type="protein sequence ID" value="MFC0384629.1"/>
    <property type="molecule type" value="Genomic_DNA"/>
</dbReference>
<reference evidence="11 12" key="1">
    <citation type="submission" date="2024-09" db="EMBL/GenBank/DDBJ databases">
        <authorList>
            <person name="Sun Q."/>
            <person name="Mori K."/>
        </authorList>
    </citation>
    <scope>NUCLEOTIDE SEQUENCE [LARGE SCALE GENOMIC DNA]</scope>
    <source>
        <strain evidence="11 12">CCM 7468</strain>
    </source>
</reference>